<dbReference type="AlphaFoldDB" id="A0A3M8QQ26"/>
<dbReference type="OrthoDB" id="5297003at2"/>
<evidence type="ECO:0000256" key="1">
    <source>
        <dbReference type="SAM" id="MobiDB-lite"/>
    </source>
</evidence>
<sequence length="80" mass="9415">MPRPPIHQQPMTARERKREQYQRDQRAVTEAIGNEATAPNKALLSLMGKVDKPEWSERAQIAWEAFGRRYGWIRDTHDKI</sequence>
<dbReference type="RefSeq" id="WP_123106182.1">
    <property type="nucleotide sequence ID" value="NZ_CP127527.1"/>
</dbReference>
<comment type="caution">
    <text evidence="2">The sequence shown here is derived from an EMBL/GenBank/DDBJ whole genome shotgun (WGS) entry which is preliminary data.</text>
</comment>
<protein>
    <submittedName>
        <fullName evidence="2">Uncharacterized protein</fullName>
    </submittedName>
</protein>
<accession>A0A3M8QQ26</accession>
<dbReference type="EMBL" id="RIZI01000195">
    <property type="protein sequence ID" value="RNF57771.1"/>
    <property type="molecule type" value="Genomic_DNA"/>
</dbReference>
<evidence type="ECO:0000313" key="2">
    <source>
        <dbReference type="EMBL" id="RNF57771.1"/>
    </source>
</evidence>
<feature type="compositionally biased region" description="Basic and acidic residues" evidence="1">
    <location>
        <begin position="13"/>
        <end position="23"/>
    </location>
</feature>
<gene>
    <name evidence="2" type="ORF">EC580_14175</name>
</gene>
<reference evidence="2" key="1">
    <citation type="submission" date="2018-10" db="EMBL/GenBank/DDBJ databases">
        <title>Acidithiobacillus sulfuriphilus sp. nov.: an extremely acidophilic sulfur-oxidizing chemolithotroph isolated from a neutral pH environment.</title>
        <authorList>
            <person name="Falagan C."/>
            <person name="Moya-Beltran A."/>
            <person name="Quatrini R."/>
            <person name="Johnson D.B."/>
        </authorList>
    </citation>
    <scope>NUCLEOTIDE SEQUENCE [LARGE SCALE GENOMIC DNA]</scope>
    <source>
        <strain evidence="2">CJ-2</strain>
    </source>
</reference>
<name>A0A3M8QQ26_9PROT</name>
<proteinExistence type="predicted"/>
<organism evidence="2">
    <name type="scientific">Acidithiobacillus sulfuriphilus</name>
    <dbReference type="NCBI Taxonomy" id="1867749"/>
    <lineage>
        <taxon>Bacteria</taxon>
        <taxon>Pseudomonadati</taxon>
        <taxon>Pseudomonadota</taxon>
        <taxon>Acidithiobacillia</taxon>
        <taxon>Acidithiobacillales</taxon>
        <taxon>Acidithiobacillaceae</taxon>
        <taxon>Acidithiobacillus</taxon>
    </lineage>
</organism>
<feature type="region of interest" description="Disordered" evidence="1">
    <location>
        <begin position="1"/>
        <end position="23"/>
    </location>
</feature>